<proteinExistence type="predicted"/>
<reference evidence="2 3" key="1">
    <citation type="submission" date="2018-07" db="EMBL/GenBank/DDBJ databases">
        <title>Genomic Encyclopedia of Type Strains, Phase IV (KMG-IV): sequencing the most valuable type-strain genomes for metagenomic binning, comparative biology and taxonomic classification.</title>
        <authorList>
            <person name="Goeker M."/>
        </authorList>
    </citation>
    <scope>NUCLEOTIDE SEQUENCE [LARGE SCALE GENOMIC DNA]</scope>
    <source>
        <strain evidence="2 3">DSM 100911</strain>
    </source>
</reference>
<organism evidence="2 3">
    <name type="scientific">Extensimonas vulgaris</name>
    <dbReference type="NCBI Taxonomy" id="1031594"/>
    <lineage>
        <taxon>Bacteria</taxon>
        <taxon>Pseudomonadati</taxon>
        <taxon>Pseudomonadota</taxon>
        <taxon>Betaproteobacteria</taxon>
        <taxon>Burkholderiales</taxon>
        <taxon>Comamonadaceae</taxon>
        <taxon>Extensimonas</taxon>
    </lineage>
</organism>
<accession>A0A369AWK9</accession>
<keyword evidence="3" id="KW-1185">Reference proteome</keyword>
<dbReference type="RefSeq" id="WP_144686944.1">
    <property type="nucleotide sequence ID" value="NZ_VORK01000007.1"/>
</dbReference>
<dbReference type="InterPro" id="IPR059222">
    <property type="entry name" value="NGO0469-like"/>
</dbReference>
<evidence type="ECO:0000256" key="1">
    <source>
        <dbReference type="SAM" id="MobiDB-lite"/>
    </source>
</evidence>
<feature type="region of interest" description="Disordered" evidence="1">
    <location>
        <begin position="187"/>
        <end position="212"/>
    </location>
</feature>
<evidence type="ECO:0000313" key="2">
    <source>
        <dbReference type="EMBL" id="RCX11844.1"/>
    </source>
</evidence>
<dbReference type="EMBL" id="QPJU01000001">
    <property type="protein sequence ID" value="RCX11844.1"/>
    <property type="molecule type" value="Genomic_DNA"/>
</dbReference>
<dbReference type="NCBIfam" id="NF046043">
    <property type="entry name" value="rep_init_NGO0469"/>
    <property type="match status" value="1"/>
</dbReference>
<comment type="caution">
    <text evidence="2">The sequence shown here is derived from an EMBL/GenBank/DDBJ whole genome shotgun (WGS) entry which is preliminary data.</text>
</comment>
<dbReference type="AlphaFoldDB" id="A0A369AWK9"/>
<sequence>MSLTLKETSSAGDYELPPAGTHAARCHLVADLGTVETTYDGKTTASRKLLIGWTLAELRSDGSSHTIFRRYTASLGPKAALRAMLESWRAKAFGPEELRAFDVARLAGVPALIGVIHVTKGDRTFANIASVGALPKGLQAPRAQVPEIVFDLDSPDAWQDIELLPAGVRRQVELSPEWQAVLAKRGAPAAPAAQAGAPASSGFDDMDDDIPF</sequence>
<feature type="compositionally biased region" description="Low complexity" evidence="1">
    <location>
        <begin position="187"/>
        <end position="202"/>
    </location>
</feature>
<evidence type="ECO:0000313" key="3">
    <source>
        <dbReference type="Proteomes" id="UP000252174"/>
    </source>
</evidence>
<protein>
    <submittedName>
        <fullName evidence="2">Uncharacterized protein</fullName>
    </submittedName>
</protein>
<gene>
    <name evidence="2" type="ORF">DFR45_101376</name>
</gene>
<dbReference type="Proteomes" id="UP000252174">
    <property type="component" value="Unassembled WGS sequence"/>
</dbReference>
<name>A0A369AWK9_9BURK</name>